<name>A0A397VLZ1_9GLOM</name>
<evidence type="ECO:0000313" key="1">
    <source>
        <dbReference type="EMBL" id="RIB22868.1"/>
    </source>
</evidence>
<sequence>MQKIIHKLAKVLILQYKTISIRNEASKSHYISSYLVVASNFFKNRFTICSEKAISDPNGHRLLDYPLVTSTSSKVIGAIEVKATDYLQNQTKSDTDSPYFIKSIRLEDARQVNLINFEWNPKWLEYS</sequence>
<dbReference type="AlphaFoldDB" id="A0A397VLZ1"/>
<protein>
    <submittedName>
        <fullName evidence="1">Uncharacterized protein</fullName>
    </submittedName>
</protein>
<reference evidence="1 2" key="1">
    <citation type="submission" date="2018-06" db="EMBL/GenBank/DDBJ databases">
        <title>Comparative genomics reveals the genomic features of Rhizophagus irregularis, R. cerebriforme, R. diaphanum and Gigaspora rosea, and their symbiotic lifestyle signature.</title>
        <authorList>
            <person name="Morin E."/>
            <person name="San Clemente H."/>
            <person name="Chen E.C.H."/>
            <person name="De La Providencia I."/>
            <person name="Hainaut M."/>
            <person name="Kuo A."/>
            <person name="Kohler A."/>
            <person name="Murat C."/>
            <person name="Tang N."/>
            <person name="Roy S."/>
            <person name="Loubradou J."/>
            <person name="Henrissat B."/>
            <person name="Grigoriev I.V."/>
            <person name="Corradi N."/>
            <person name="Roux C."/>
            <person name="Martin F.M."/>
        </authorList>
    </citation>
    <scope>NUCLEOTIDE SEQUENCE [LARGE SCALE GENOMIC DNA]</scope>
    <source>
        <strain evidence="1 2">DAOM 194757</strain>
    </source>
</reference>
<accession>A0A397VLZ1</accession>
<proteinExistence type="predicted"/>
<comment type="caution">
    <text evidence="1">The sequence shown here is derived from an EMBL/GenBank/DDBJ whole genome shotgun (WGS) entry which is preliminary data.</text>
</comment>
<evidence type="ECO:0000313" key="2">
    <source>
        <dbReference type="Proteomes" id="UP000266673"/>
    </source>
</evidence>
<dbReference type="OrthoDB" id="2414517at2759"/>
<organism evidence="1 2">
    <name type="scientific">Gigaspora rosea</name>
    <dbReference type="NCBI Taxonomy" id="44941"/>
    <lineage>
        <taxon>Eukaryota</taxon>
        <taxon>Fungi</taxon>
        <taxon>Fungi incertae sedis</taxon>
        <taxon>Mucoromycota</taxon>
        <taxon>Glomeromycotina</taxon>
        <taxon>Glomeromycetes</taxon>
        <taxon>Diversisporales</taxon>
        <taxon>Gigasporaceae</taxon>
        <taxon>Gigaspora</taxon>
    </lineage>
</organism>
<keyword evidence="2" id="KW-1185">Reference proteome</keyword>
<gene>
    <name evidence="1" type="ORF">C2G38_2172824</name>
</gene>
<dbReference type="EMBL" id="QKWP01000289">
    <property type="protein sequence ID" value="RIB22868.1"/>
    <property type="molecule type" value="Genomic_DNA"/>
</dbReference>
<dbReference type="Proteomes" id="UP000266673">
    <property type="component" value="Unassembled WGS sequence"/>
</dbReference>